<evidence type="ECO:0000256" key="2">
    <source>
        <dbReference type="ARBA" id="ARBA00022448"/>
    </source>
</evidence>
<accession>A0A7W8VE73</accession>
<dbReference type="SUPFAM" id="SSF161098">
    <property type="entry name" value="MetI-like"/>
    <property type="match status" value="1"/>
</dbReference>
<dbReference type="InterPro" id="IPR035906">
    <property type="entry name" value="MetI-like_sf"/>
</dbReference>
<dbReference type="PROSITE" id="PS50928">
    <property type="entry name" value="ABC_TM1"/>
    <property type="match status" value="1"/>
</dbReference>
<evidence type="ECO:0000256" key="8">
    <source>
        <dbReference type="SAM" id="MobiDB-lite"/>
    </source>
</evidence>
<feature type="transmembrane region" description="Helical" evidence="7">
    <location>
        <begin position="45"/>
        <end position="68"/>
    </location>
</feature>
<gene>
    <name evidence="10" type="ORF">HDA36_003295</name>
</gene>
<comment type="caution">
    <text evidence="10">The sequence shown here is derived from an EMBL/GenBank/DDBJ whole genome shotgun (WGS) entry which is preliminary data.</text>
</comment>
<organism evidence="10 11">
    <name type="scientific">Nocardiopsis composta</name>
    <dbReference type="NCBI Taxonomy" id="157465"/>
    <lineage>
        <taxon>Bacteria</taxon>
        <taxon>Bacillati</taxon>
        <taxon>Actinomycetota</taxon>
        <taxon>Actinomycetes</taxon>
        <taxon>Streptosporangiales</taxon>
        <taxon>Nocardiopsidaceae</taxon>
        <taxon>Nocardiopsis</taxon>
    </lineage>
</organism>
<dbReference type="EMBL" id="JACHDB010000001">
    <property type="protein sequence ID" value="MBB5433211.1"/>
    <property type="molecule type" value="Genomic_DNA"/>
</dbReference>
<dbReference type="AlphaFoldDB" id="A0A7W8VE73"/>
<dbReference type="Gene3D" id="1.10.3720.10">
    <property type="entry name" value="MetI-like"/>
    <property type="match status" value="1"/>
</dbReference>
<feature type="transmembrane region" description="Helical" evidence="7">
    <location>
        <begin position="221"/>
        <end position="242"/>
    </location>
</feature>
<evidence type="ECO:0000256" key="6">
    <source>
        <dbReference type="ARBA" id="ARBA00023136"/>
    </source>
</evidence>
<keyword evidence="4 7" id="KW-0812">Transmembrane</keyword>
<feature type="domain" description="ABC transmembrane type-1" evidence="9">
    <location>
        <begin position="108"/>
        <end position="298"/>
    </location>
</feature>
<dbReference type="PANTHER" id="PTHR43386">
    <property type="entry name" value="OLIGOPEPTIDE TRANSPORT SYSTEM PERMEASE PROTEIN APPC"/>
    <property type="match status" value="1"/>
</dbReference>
<sequence length="312" mass="31287">MDRQVIGAEAAEAAAEGGGAGVPPRPGAPAPWTARLPPRVPGGRAGAAVALGVLGAMALAALLAPVLAGHDPVATDTSATALPPGSPGHPLGTDQLGRDLLARMLYGARYSLAVGVAASAATVLLGTAVGALAAVAPRWLDTAVARTADALLALPMILVALTLAAVAGPSPATVVAAITVTGWMPVALIARAEVKALRGRPFVRAARSLGLTRTRIFLRHLVPNALPPIAAVAAFEVGHAVLTESTLSFLGVGIPPNTPSWGNMLTDARALLLTGQWYTVALPSAAIVLLIVAVNAVATGLERRGAGEGRTW</sequence>
<reference evidence="10 11" key="1">
    <citation type="submission" date="2020-08" db="EMBL/GenBank/DDBJ databases">
        <title>Sequencing the genomes of 1000 actinobacteria strains.</title>
        <authorList>
            <person name="Klenk H.-P."/>
        </authorList>
    </citation>
    <scope>NUCLEOTIDE SEQUENCE [LARGE SCALE GENOMIC DNA]</scope>
    <source>
        <strain evidence="10 11">DSM 44551</strain>
    </source>
</reference>
<evidence type="ECO:0000259" key="9">
    <source>
        <dbReference type="PROSITE" id="PS50928"/>
    </source>
</evidence>
<comment type="subcellular location">
    <subcellularLocation>
        <location evidence="1 7">Cell membrane</location>
        <topology evidence="1 7">Multi-pass membrane protein</topology>
    </subcellularLocation>
</comment>
<evidence type="ECO:0000256" key="4">
    <source>
        <dbReference type="ARBA" id="ARBA00022692"/>
    </source>
</evidence>
<proteinExistence type="inferred from homology"/>
<evidence type="ECO:0000256" key="5">
    <source>
        <dbReference type="ARBA" id="ARBA00022989"/>
    </source>
</evidence>
<comment type="similarity">
    <text evidence="7">Belongs to the binding-protein-dependent transport system permease family.</text>
</comment>
<evidence type="ECO:0000256" key="1">
    <source>
        <dbReference type="ARBA" id="ARBA00004651"/>
    </source>
</evidence>
<dbReference type="Pfam" id="PF00528">
    <property type="entry name" value="BPD_transp_1"/>
    <property type="match status" value="1"/>
</dbReference>
<dbReference type="InterPro" id="IPR050366">
    <property type="entry name" value="BP-dependent_transpt_permease"/>
</dbReference>
<evidence type="ECO:0000256" key="7">
    <source>
        <dbReference type="RuleBase" id="RU363032"/>
    </source>
</evidence>
<dbReference type="CDD" id="cd06261">
    <property type="entry name" value="TM_PBP2"/>
    <property type="match status" value="1"/>
</dbReference>
<feature type="transmembrane region" description="Helical" evidence="7">
    <location>
        <begin position="110"/>
        <end position="136"/>
    </location>
</feature>
<keyword evidence="2 7" id="KW-0813">Transport</keyword>
<dbReference type="RefSeq" id="WP_184392755.1">
    <property type="nucleotide sequence ID" value="NZ_BAAAJD010000143.1"/>
</dbReference>
<dbReference type="GO" id="GO:0005886">
    <property type="term" value="C:plasma membrane"/>
    <property type="evidence" value="ECO:0007669"/>
    <property type="project" value="UniProtKB-SubCell"/>
</dbReference>
<feature type="transmembrane region" description="Helical" evidence="7">
    <location>
        <begin position="148"/>
        <end position="166"/>
    </location>
</feature>
<protein>
    <submittedName>
        <fullName evidence="10">Peptide/nickel transport system permease protein</fullName>
    </submittedName>
</protein>
<feature type="region of interest" description="Disordered" evidence="8">
    <location>
        <begin position="1"/>
        <end position="38"/>
    </location>
</feature>
<feature type="transmembrane region" description="Helical" evidence="7">
    <location>
        <begin position="172"/>
        <end position="190"/>
    </location>
</feature>
<keyword evidence="5 7" id="KW-1133">Transmembrane helix</keyword>
<keyword evidence="11" id="KW-1185">Reference proteome</keyword>
<dbReference type="PANTHER" id="PTHR43386:SF1">
    <property type="entry name" value="D,D-DIPEPTIDE TRANSPORT SYSTEM PERMEASE PROTEIN DDPC-RELATED"/>
    <property type="match status" value="1"/>
</dbReference>
<evidence type="ECO:0000313" key="10">
    <source>
        <dbReference type="EMBL" id="MBB5433211.1"/>
    </source>
</evidence>
<keyword evidence="6 7" id="KW-0472">Membrane</keyword>
<evidence type="ECO:0000313" key="11">
    <source>
        <dbReference type="Proteomes" id="UP000572635"/>
    </source>
</evidence>
<feature type="transmembrane region" description="Helical" evidence="7">
    <location>
        <begin position="277"/>
        <end position="301"/>
    </location>
</feature>
<dbReference type="InterPro" id="IPR000515">
    <property type="entry name" value="MetI-like"/>
</dbReference>
<dbReference type="GO" id="GO:0055085">
    <property type="term" value="P:transmembrane transport"/>
    <property type="evidence" value="ECO:0007669"/>
    <property type="project" value="InterPro"/>
</dbReference>
<evidence type="ECO:0000256" key="3">
    <source>
        <dbReference type="ARBA" id="ARBA00022475"/>
    </source>
</evidence>
<keyword evidence="3" id="KW-1003">Cell membrane</keyword>
<name>A0A7W8VE73_9ACTN</name>
<dbReference type="Proteomes" id="UP000572635">
    <property type="component" value="Unassembled WGS sequence"/>
</dbReference>